<proteinExistence type="predicted"/>
<evidence type="ECO:0000313" key="1">
    <source>
        <dbReference type="EMBL" id="MBI4596652.1"/>
    </source>
</evidence>
<accession>A0A933GN29</accession>
<dbReference type="EMBL" id="JACQWF010000424">
    <property type="protein sequence ID" value="MBI4596652.1"/>
    <property type="molecule type" value="Genomic_DNA"/>
</dbReference>
<dbReference type="AlphaFoldDB" id="A0A933GN29"/>
<dbReference type="Proteomes" id="UP000772181">
    <property type="component" value="Unassembled WGS sequence"/>
</dbReference>
<reference evidence="1" key="1">
    <citation type="submission" date="2020-07" db="EMBL/GenBank/DDBJ databases">
        <title>Huge and variable diversity of episymbiotic CPR bacteria and DPANN archaea in groundwater ecosystems.</title>
        <authorList>
            <person name="He C.Y."/>
            <person name="Keren R."/>
            <person name="Whittaker M."/>
            <person name="Farag I.F."/>
            <person name="Doudna J."/>
            <person name="Cate J.H.D."/>
            <person name="Banfield J.F."/>
        </authorList>
    </citation>
    <scope>NUCLEOTIDE SEQUENCE</scope>
    <source>
        <strain evidence="1">NC_groundwater_1482_Ag_S-0.65um_47_24</strain>
    </source>
</reference>
<gene>
    <name evidence="1" type="ORF">HY730_09820</name>
</gene>
<evidence type="ECO:0000313" key="2">
    <source>
        <dbReference type="Proteomes" id="UP000772181"/>
    </source>
</evidence>
<name>A0A933GN29_UNCTE</name>
<organism evidence="1 2">
    <name type="scientific">Tectimicrobiota bacterium</name>
    <dbReference type="NCBI Taxonomy" id="2528274"/>
    <lineage>
        <taxon>Bacteria</taxon>
        <taxon>Pseudomonadati</taxon>
        <taxon>Nitrospinota/Tectimicrobiota group</taxon>
        <taxon>Candidatus Tectimicrobiota</taxon>
    </lineage>
</organism>
<protein>
    <submittedName>
        <fullName evidence="1">Transcriptional regulator</fullName>
    </submittedName>
</protein>
<sequence>MALTRGFRTTILERVQRDPAFRQAMLKEGIDTMLAGDVDTGKAILRDYINAAIGFGQLAEATNIPTKSLMRMFGPKGNPRADNLFQIISHLQALEGIHLQVKT</sequence>
<comment type="caution">
    <text evidence="1">The sequence shown here is derived from an EMBL/GenBank/DDBJ whole genome shotgun (WGS) entry which is preliminary data.</text>
</comment>